<organism evidence="3">
    <name type="scientific">Ajellomyces capsulatus (strain H88)</name>
    <name type="common">Darling's disease fungus</name>
    <name type="synonym">Histoplasma capsulatum</name>
    <dbReference type="NCBI Taxonomy" id="544711"/>
    <lineage>
        <taxon>Eukaryota</taxon>
        <taxon>Fungi</taxon>
        <taxon>Dikarya</taxon>
        <taxon>Ascomycota</taxon>
        <taxon>Pezizomycotina</taxon>
        <taxon>Eurotiomycetes</taxon>
        <taxon>Eurotiomycetidae</taxon>
        <taxon>Onygenales</taxon>
        <taxon>Ajellomycetaceae</taxon>
        <taxon>Histoplasma</taxon>
    </lineage>
</organism>
<evidence type="ECO:0000313" key="3">
    <source>
        <dbReference type="Proteomes" id="UP000008142"/>
    </source>
</evidence>
<reference evidence="3" key="1">
    <citation type="submission" date="2008-07" db="EMBL/GenBank/DDBJ databases">
        <title>Annotation of Ajellomyces capsulatus strain H88.</title>
        <authorList>
            <person name="Champion M."/>
            <person name="Cuomo C."/>
            <person name="Ma L.-J."/>
            <person name="Henn M.R."/>
            <person name="Sil A."/>
            <person name="Goldman B."/>
            <person name="Young S.K."/>
            <person name="Kodira C.D."/>
            <person name="Zeng Q."/>
            <person name="Koehrsen M."/>
            <person name="Alvarado L."/>
            <person name="Berlin A."/>
            <person name="Borenstein D."/>
            <person name="Chen Z."/>
            <person name="Engels R."/>
            <person name="Freedman E."/>
            <person name="Gellesch M."/>
            <person name="Goldberg J."/>
            <person name="Griggs A."/>
            <person name="Gujja S."/>
            <person name="Heiman D."/>
            <person name="Hepburn T."/>
            <person name="Howarth C."/>
            <person name="Jen D."/>
            <person name="Larson L."/>
            <person name="Lewis B."/>
            <person name="Mehta T."/>
            <person name="Park D."/>
            <person name="Pearson M."/>
            <person name="Roberts A."/>
            <person name="Saif S."/>
            <person name="Shea T."/>
            <person name="Shenoy N."/>
            <person name="Sisk P."/>
            <person name="Stolte C."/>
            <person name="Sykes S."/>
            <person name="Walk T."/>
            <person name="White J."/>
            <person name="Yandava C."/>
            <person name="Klein B."/>
            <person name="McEwen J.G."/>
            <person name="Puccia R."/>
            <person name="Goldman G.H."/>
            <person name="Felipe M.S."/>
            <person name="Nino-Vega G."/>
            <person name="San-Blas G."/>
            <person name="Taylor J."/>
            <person name="Mendoza L."/>
            <person name="Galagan J."/>
            <person name="Nusbaum C."/>
            <person name="Birren B."/>
        </authorList>
    </citation>
    <scope>NUCLEOTIDE SEQUENCE [LARGE SCALE GENOMIC DNA]</scope>
    <source>
        <strain evidence="3">H88</strain>
    </source>
</reference>
<dbReference type="HOGENOM" id="CLU_2276629_0_0_1"/>
<feature type="transmembrane region" description="Helical" evidence="1">
    <location>
        <begin position="61"/>
        <end position="81"/>
    </location>
</feature>
<proteinExistence type="predicted"/>
<dbReference type="Proteomes" id="UP000008142">
    <property type="component" value="Unassembled WGS sequence"/>
</dbReference>
<name>F0UH94_AJEC8</name>
<dbReference type="AlphaFoldDB" id="F0UH94"/>
<evidence type="ECO:0000313" key="2">
    <source>
        <dbReference type="EMBL" id="EGC44441.1"/>
    </source>
</evidence>
<protein>
    <submittedName>
        <fullName evidence="2">Predicted protein</fullName>
    </submittedName>
</protein>
<keyword evidence="1" id="KW-0812">Transmembrane</keyword>
<dbReference type="OrthoDB" id="10580180at2759"/>
<evidence type="ECO:0000256" key="1">
    <source>
        <dbReference type="SAM" id="Phobius"/>
    </source>
</evidence>
<accession>F0UH94</accession>
<keyword evidence="1" id="KW-0472">Membrane</keyword>
<gene>
    <name evidence="2" type="ORF">HCEG_03656</name>
</gene>
<sequence>MPFLATRLELQIGKFQCPPLLANDWVLVTVRSAAPELIPKEYLPTGLPWSRRKPLNIGCNWLLFLATFGQTSSLLLFTVWIPAVELWNETFAHDTNFKEQIM</sequence>
<keyword evidence="1" id="KW-1133">Transmembrane helix</keyword>
<dbReference type="EMBL" id="DS990638">
    <property type="protein sequence ID" value="EGC44441.1"/>
    <property type="molecule type" value="Genomic_DNA"/>
</dbReference>